<reference evidence="1" key="1">
    <citation type="submission" date="2022-07" db="EMBL/GenBank/DDBJ databases">
        <title>Genome Sequence of Physisporinus lineatus.</title>
        <authorList>
            <person name="Buettner E."/>
        </authorList>
    </citation>
    <scope>NUCLEOTIDE SEQUENCE</scope>
    <source>
        <strain evidence="1">VT162</strain>
    </source>
</reference>
<dbReference type="Proteomes" id="UP001212997">
    <property type="component" value="Unassembled WGS sequence"/>
</dbReference>
<sequence length="446" mass="50764">MDATLGVSSLPLLEDILDIVIGNLRDDKTSLSEISLVSKPFMVLARRHLFRTIVVQGVSDTQGFPEFKELLSSSQETSHFIQDISLVGRVNGCNILQPSLDYHLLGQILSNLPSLRSLELKNVHWVGKIDYGRDKSSIHEYSPIPLHKLSIISGCVEEEPEGFAGKHNLFGLLTLFSTIDTFYLSCVQITGRRLHSPVIDNPECQKIEIPSYLQVRSLILEGNLEPYILEAISKSGSRDSLKHLSLEWYEWEDLVAVGAFLREIGQGIEVLSFAPDHTFWQSEEMRNHQYRYHPDAVGYHILDLAPCSSLRSLRFELHIVTAISENTYWQDTFEYLAQILNTATRSMERFNMGFEVWPLQCPQAHTIFSNMMPWLLLDDALNKSLGLKQVILEVSIKRVEGDAPQIDKVQTDLAFLERACPHLYRKSILHVQYRESAVPRGRFSGR</sequence>
<evidence type="ECO:0000313" key="1">
    <source>
        <dbReference type="EMBL" id="KAJ3491593.1"/>
    </source>
</evidence>
<comment type="caution">
    <text evidence="1">The sequence shown here is derived from an EMBL/GenBank/DDBJ whole genome shotgun (WGS) entry which is preliminary data.</text>
</comment>
<dbReference type="SUPFAM" id="SSF52047">
    <property type="entry name" value="RNI-like"/>
    <property type="match status" value="1"/>
</dbReference>
<name>A0AAD5VCF8_9APHY</name>
<proteinExistence type="predicted"/>
<organism evidence="1 2">
    <name type="scientific">Meripilus lineatus</name>
    <dbReference type="NCBI Taxonomy" id="2056292"/>
    <lineage>
        <taxon>Eukaryota</taxon>
        <taxon>Fungi</taxon>
        <taxon>Dikarya</taxon>
        <taxon>Basidiomycota</taxon>
        <taxon>Agaricomycotina</taxon>
        <taxon>Agaricomycetes</taxon>
        <taxon>Polyporales</taxon>
        <taxon>Meripilaceae</taxon>
        <taxon>Meripilus</taxon>
    </lineage>
</organism>
<evidence type="ECO:0000313" key="2">
    <source>
        <dbReference type="Proteomes" id="UP001212997"/>
    </source>
</evidence>
<protein>
    <submittedName>
        <fullName evidence="1">Uncharacterized protein</fullName>
    </submittedName>
</protein>
<keyword evidence="2" id="KW-1185">Reference proteome</keyword>
<gene>
    <name evidence="1" type="ORF">NLI96_g619</name>
</gene>
<dbReference type="AlphaFoldDB" id="A0AAD5VCF8"/>
<accession>A0AAD5VCF8</accession>
<dbReference type="EMBL" id="JANAWD010000010">
    <property type="protein sequence ID" value="KAJ3491593.1"/>
    <property type="molecule type" value="Genomic_DNA"/>
</dbReference>